<dbReference type="AlphaFoldDB" id="A0A8J3NUG8"/>
<evidence type="ECO:0000256" key="1">
    <source>
        <dbReference type="SAM" id="MobiDB-lite"/>
    </source>
</evidence>
<dbReference type="Proteomes" id="UP000619293">
    <property type="component" value="Unassembled WGS sequence"/>
</dbReference>
<dbReference type="InterPro" id="IPR036086">
    <property type="entry name" value="ParB/Sulfiredoxin_sf"/>
</dbReference>
<dbReference type="SMART" id="SM00470">
    <property type="entry name" value="ParB"/>
    <property type="match status" value="1"/>
</dbReference>
<dbReference type="Pfam" id="PF02195">
    <property type="entry name" value="ParB_N"/>
    <property type="match status" value="1"/>
</dbReference>
<dbReference type="InterPro" id="IPR003115">
    <property type="entry name" value="ParB_N"/>
</dbReference>
<feature type="compositionally biased region" description="Polar residues" evidence="1">
    <location>
        <begin position="7"/>
        <end position="16"/>
    </location>
</feature>
<feature type="domain" description="ParB-like N-terminal" evidence="2">
    <location>
        <begin position="42"/>
        <end position="131"/>
    </location>
</feature>
<evidence type="ECO:0000313" key="4">
    <source>
        <dbReference type="Proteomes" id="UP000619293"/>
    </source>
</evidence>
<sequence length="293" mass="31987">MRVCTPKSGSSHTPKSGAQRGLAMPRVSYPYDLPAHPVDYGVEVAVDNLKIDTEAQRSLNEKRAQAMHGELVREAVGAIIVSQRANGDMYIVDGQHRWRAFQLAGISKMHAEVHHGLNQQQEATLFLIKNRESYKPNPLDQYRVGLTAGLPLYVDTEAVLKKHSLGLGSTSTNSVGAVAGVLRITEMYSAAVLDRTLWVAEWAWDRSADAWDGMLLGGIGTFLGKHGDLVDDKILATKLLKVGGTAQKWRATVLSKSSSGGFHNSGTGSRISTAYQLVRDCWNHGLKKNRIEG</sequence>
<dbReference type="CDD" id="cd16387">
    <property type="entry name" value="ParB_N_Srx"/>
    <property type="match status" value="1"/>
</dbReference>
<gene>
    <name evidence="3" type="ORF">Cch02nite_61550</name>
</gene>
<evidence type="ECO:0000259" key="2">
    <source>
        <dbReference type="SMART" id="SM00470"/>
    </source>
</evidence>
<proteinExistence type="predicted"/>
<evidence type="ECO:0000313" key="3">
    <source>
        <dbReference type="EMBL" id="GIF92711.1"/>
    </source>
</evidence>
<dbReference type="EMBL" id="BONG01000049">
    <property type="protein sequence ID" value="GIF92711.1"/>
    <property type="molecule type" value="Genomic_DNA"/>
</dbReference>
<protein>
    <recommendedName>
        <fullName evidence="2">ParB-like N-terminal domain-containing protein</fullName>
    </recommendedName>
</protein>
<dbReference type="Gene3D" id="3.90.1530.10">
    <property type="entry name" value="Conserved hypothetical protein from pyrococcus furiosus pfu- 392566-001, ParB domain"/>
    <property type="match status" value="1"/>
</dbReference>
<accession>A0A8J3NUG8</accession>
<comment type="caution">
    <text evidence="3">The sequence shown here is derived from an EMBL/GenBank/DDBJ whole genome shotgun (WGS) entry which is preliminary data.</text>
</comment>
<keyword evidence="4" id="KW-1185">Reference proteome</keyword>
<organism evidence="3 4">
    <name type="scientific">Catellatospora chokoriensis</name>
    <dbReference type="NCBI Taxonomy" id="310353"/>
    <lineage>
        <taxon>Bacteria</taxon>
        <taxon>Bacillati</taxon>
        <taxon>Actinomycetota</taxon>
        <taxon>Actinomycetes</taxon>
        <taxon>Micromonosporales</taxon>
        <taxon>Micromonosporaceae</taxon>
        <taxon>Catellatospora</taxon>
    </lineage>
</organism>
<feature type="region of interest" description="Disordered" evidence="1">
    <location>
        <begin position="1"/>
        <end position="21"/>
    </location>
</feature>
<dbReference type="SUPFAM" id="SSF110849">
    <property type="entry name" value="ParB/Sulfiredoxin"/>
    <property type="match status" value="1"/>
</dbReference>
<reference evidence="3 4" key="1">
    <citation type="submission" date="2021-01" db="EMBL/GenBank/DDBJ databases">
        <title>Whole genome shotgun sequence of Catellatospora chokoriensis NBRC 107358.</title>
        <authorList>
            <person name="Komaki H."/>
            <person name="Tamura T."/>
        </authorList>
    </citation>
    <scope>NUCLEOTIDE SEQUENCE [LARGE SCALE GENOMIC DNA]</scope>
    <source>
        <strain evidence="3 4">NBRC 107358</strain>
    </source>
</reference>
<name>A0A8J3NUG8_9ACTN</name>